<dbReference type="EMBL" id="CP030840">
    <property type="protein sequence ID" value="AXC12017.1"/>
    <property type="molecule type" value="Genomic_DNA"/>
</dbReference>
<accession>A0A2Z5FZU7</accession>
<sequence>MCAKDDFELSCCGERASAFVEDLGIVFLDPKWLVRADVLEPSLKETGWKGQ</sequence>
<organism evidence="1 2">
    <name type="scientific">Acidisarcina polymorpha</name>
    <dbReference type="NCBI Taxonomy" id="2211140"/>
    <lineage>
        <taxon>Bacteria</taxon>
        <taxon>Pseudomonadati</taxon>
        <taxon>Acidobacteriota</taxon>
        <taxon>Terriglobia</taxon>
        <taxon>Terriglobales</taxon>
        <taxon>Acidobacteriaceae</taxon>
        <taxon>Acidisarcina</taxon>
    </lineage>
</organism>
<proteinExistence type="predicted"/>
<protein>
    <submittedName>
        <fullName evidence="1">Uncharacterized protein</fullName>
    </submittedName>
</protein>
<dbReference type="Proteomes" id="UP000253606">
    <property type="component" value="Chromosome"/>
</dbReference>
<dbReference type="KEGG" id="abas:ACPOL_2704"/>
<keyword evidence="2" id="KW-1185">Reference proteome</keyword>
<name>A0A2Z5FZU7_9BACT</name>
<reference evidence="1 2" key="1">
    <citation type="journal article" date="2018" name="Front. Microbiol.">
        <title>Hydrolytic Capabilities as a Key to Environmental Success: Chitinolytic and Cellulolytic Acidobacteria From Acidic Sub-arctic Soils and Boreal Peatlands.</title>
        <authorList>
            <person name="Belova S.E."/>
            <person name="Ravin N.V."/>
            <person name="Pankratov T.A."/>
            <person name="Rakitin A.L."/>
            <person name="Ivanova A.A."/>
            <person name="Beletsky A.V."/>
            <person name="Mardanov A.V."/>
            <person name="Sinninghe Damste J.S."/>
            <person name="Dedysh S.N."/>
        </authorList>
    </citation>
    <scope>NUCLEOTIDE SEQUENCE [LARGE SCALE GENOMIC DNA]</scope>
    <source>
        <strain evidence="1 2">SBC82</strain>
    </source>
</reference>
<evidence type="ECO:0000313" key="2">
    <source>
        <dbReference type="Proteomes" id="UP000253606"/>
    </source>
</evidence>
<evidence type="ECO:0000313" key="1">
    <source>
        <dbReference type="EMBL" id="AXC12017.1"/>
    </source>
</evidence>
<dbReference type="AlphaFoldDB" id="A0A2Z5FZU7"/>
<gene>
    <name evidence="1" type="ORF">ACPOL_2704</name>
</gene>